<reference evidence="1" key="1">
    <citation type="submission" date="2018-04" db="EMBL/GenBank/DDBJ databases">
        <authorList>
            <person name="Go L.Y."/>
            <person name="Mitchell J.A."/>
        </authorList>
    </citation>
    <scope>NUCLEOTIDE SEQUENCE</scope>
    <source>
        <strain evidence="1">WBAF</strain>
    </source>
</reference>
<dbReference type="AlphaFoldDB" id="A0A3B0JLZ5"/>
<dbReference type="InterPro" id="IPR009057">
    <property type="entry name" value="Homeodomain-like_sf"/>
</dbReference>
<evidence type="ECO:0000313" key="1">
    <source>
        <dbReference type="EMBL" id="SPP34141.1"/>
    </source>
</evidence>
<dbReference type="GO" id="GO:0006313">
    <property type="term" value="P:DNA transposition"/>
    <property type="evidence" value="ECO:0007669"/>
    <property type="project" value="InterPro"/>
</dbReference>
<dbReference type="InterPro" id="IPR036388">
    <property type="entry name" value="WH-like_DNA-bd_sf"/>
</dbReference>
<evidence type="ECO:0008006" key="2">
    <source>
        <dbReference type="Google" id="ProtNLM"/>
    </source>
</evidence>
<dbReference type="Pfam" id="PF01527">
    <property type="entry name" value="HTH_Tnp_1"/>
    <property type="match status" value="1"/>
</dbReference>
<dbReference type="SUPFAM" id="SSF46689">
    <property type="entry name" value="Homeodomain-like"/>
    <property type="match status" value="1"/>
</dbReference>
<sequence>MTKRKEYTAEFKIEAIRLVKETGQSSAKIARDLGISGKQMGKNI</sequence>
<accession>A0A3B0JLZ5</accession>
<dbReference type="Gene3D" id="1.10.10.10">
    <property type="entry name" value="Winged helix-like DNA-binding domain superfamily/Winged helix DNA-binding domain"/>
    <property type="match status" value="1"/>
</dbReference>
<proteinExistence type="predicted"/>
<organism evidence="1">
    <name type="scientific">Wolbachia endosymbiont of Aleurodicus floccissimus</name>
    <dbReference type="NCBI Taxonomy" id="2152762"/>
    <lineage>
        <taxon>Bacteria</taxon>
        <taxon>Pseudomonadati</taxon>
        <taxon>Pseudomonadota</taxon>
        <taxon>Alphaproteobacteria</taxon>
        <taxon>Rickettsiales</taxon>
        <taxon>Anaplasmataceae</taxon>
        <taxon>Wolbachieae</taxon>
        <taxon>Wolbachia</taxon>
    </lineage>
</organism>
<protein>
    <recommendedName>
        <fullName evidence="2">Transposase</fullName>
    </recommendedName>
</protein>
<dbReference type="EMBL" id="OUNF01000237">
    <property type="protein sequence ID" value="SPP34141.1"/>
    <property type="molecule type" value="Genomic_DNA"/>
</dbReference>
<dbReference type="InterPro" id="IPR002514">
    <property type="entry name" value="Transposase_8"/>
</dbReference>
<dbReference type="GO" id="GO:0004803">
    <property type="term" value="F:transposase activity"/>
    <property type="evidence" value="ECO:0007669"/>
    <property type="project" value="InterPro"/>
</dbReference>
<gene>
    <name evidence="1" type="ORF">WBAF_0911</name>
</gene>
<name>A0A3B0JLZ5_9RICK</name>
<dbReference type="GO" id="GO:0003677">
    <property type="term" value="F:DNA binding"/>
    <property type="evidence" value="ECO:0007669"/>
    <property type="project" value="InterPro"/>
</dbReference>